<dbReference type="InterPro" id="IPR022919">
    <property type="entry name" value="Pept_M48_protease_HtpX"/>
</dbReference>
<dbReference type="GO" id="GO:0008270">
    <property type="term" value="F:zinc ion binding"/>
    <property type="evidence" value="ECO:0007669"/>
    <property type="project" value="UniProtKB-UniRule"/>
</dbReference>
<name>A0A085WRT5_9BACT</name>
<evidence type="ECO:0000256" key="1">
    <source>
        <dbReference type="ARBA" id="ARBA00004651"/>
    </source>
</evidence>
<keyword evidence="15" id="KW-1185">Reference proteome</keyword>
<sequence>MKNQIKTVVLMGALSAVLIGIGGALGQGYLILAAVIALAMNVGAYFFSDRMVLAMHGAKEVSPAEAPELHRRVEELARNAQLPKPRVFIMEDPQPNAFATGRNPEHGVVAVTTGLMGLLDARELRGVIAHELAHIKNRDILVSTIAATIASAVTFLANAAGFISAFAGGNQDDEQEEGLSPVQSLVLALVAPIAATLIQLGISRSREYLADRTGAEICGDPEALAQALQKLEQGAQMMPSPAARPATASLFIVNPFAGAGSILQLFSTHPSIPERVRRLRALGARREQPWGEHHSLGGPLGT</sequence>
<keyword evidence="6 12" id="KW-0479">Metal-binding</keyword>
<gene>
    <name evidence="12" type="primary">htpX</name>
    <name evidence="14" type="ORF">DB31_5440</name>
</gene>
<keyword evidence="5 12" id="KW-0812">Transmembrane</keyword>
<dbReference type="GO" id="GO:0005886">
    <property type="term" value="C:plasma membrane"/>
    <property type="evidence" value="ECO:0007669"/>
    <property type="project" value="UniProtKB-SubCell"/>
</dbReference>
<organism evidence="14 15">
    <name type="scientific">Hyalangium minutum</name>
    <dbReference type="NCBI Taxonomy" id="394096"/>
    <lineage>
        <taxon>Bacteria</taxon>
        <taxon>Pseudomonadati</taxon>
        <taxon>Myxococcota</taxon>
        <taxon>Myxococcia</taxon>
        <taxon>Myxococcales</taxon>
        <taxon>Cystobacterineae</taxon>
        <taxon>Archangiaceae</taxon>
        <taxon>Hyalangium</taxon>
    </lineage>
</organism>
<dbReference type="GO" id="GO:0004222">
    <property type="term" value="F:metalloendopeptidase activity"/>
    <property type="evidence" value="ECO:0007669"/>
    <property type="project" value="UniProtKB-UniRule"/>
</dbReference>
<dbReference type="InterPro" id="IPR001915">
    <property type="entry name" value="Peptidase_M48"/>
</dbReference>
<comment type="subcellular location">
    <subcellularLocation>
        <location evidence="1 12">Cell membrane</location>
        <topology evidence="1 12">Multi-pass membrane protein</topology>
    </subcellularLocation>
</comment>
<protein>
    <recommendedName>
        <fullName evidence="12">Protease HtpX homolog</fullName>
        <ecNumber evidence="12">3.4.24.-</ecNumber>
    </recommendedName>
</protein>
<dbReference type="AlphaFoldDB" id="A0A085WRT5"/>
<feature type="binding site" evidence="12">
    <location>
        <position position="130"/>
    </location>
    <ligand>
        <name>Zn(2+)</name>
        <dbReference type="ChEBI" id="CHEBI:29105"/>
        <note>catalytic</note>
    </ligand>
</feature>
<feature type="transmembrane region" description="Helical" evidence="12">
    <location>
        <begin position="29"/>
        <end position="47"/>
    </location>
</feature>
<dbReference type="Gene3D" id="3.30.2010.10">
    <property type="entry name" value="Metalloproteases ('zincins'), catalytic domain"/>
    <property type="match status" value="1"/>
</dbReference>
<evidence type="ECO:0000256" key="9">
    <source>
        <dbReference type="ARBA" id="ARBA00022989"/>
    </source>
</evidence>
<feature type="transmembrane region" description="Helical" evidence="12">
    <location>
        <begin position="7"/>
        <end position="23"/>
    </location>
</feature>
<dbReference type="EC" id="3.4.24.-" evidence="12"/>
<reference evidence="14 15" key="1">
    <citation type="submission" date="2014-04" db="EMBL/GenBank/DDBJ databases">
        <title>Genome assembly of Hyalangium minutum DSM 14724.</title>
        <authorList>
            <person name="Sharma G."/>
            <person name="Subramanian S."/>
        </authorList>
    </citation>
    <scope>NUCLEOTIDE SEQUENCE [LARGE SCALE GENOMIC DNA]</scope>
    <source>
        <strain evidence="14 15">DSM 14724</strain>
    </source>
</reference>
<evidence type="ECO:0000256" key="5">
    <source>
        <dbReference type="ARBA" id="ARBA00022692"/>
    </source>
</evidence>
<feature type="active site" evidence="12">
    <location>
        <position position="131"/>
    </location>
</feature>
<evidence type="ECO:0000259" key="13">
    <source>
        <dbReference type="Pfam" id="PF01435"/>
    </source>
</evidence>
<keyword evidence="3 12" id="KW-1003">Cell membrane</keyword>
<dbReference type="EMBL" id="JMCB01000003">
    <property type="protein sequence ID" value="KFE70398.1"/>
    <property type="molecule type" value="Genomic_DNA"/>
</dbReference>
<dbReference type="Pfam" id="PF01435">
    <property type="entry name" value="Peptidase_M48"/>
    <property type="match status" value="1"/>
</dbReference>
<dbReference type="OrthoDB" id="15218at2"/>
<proteinExistence type="inferred from homology"/>
<dbReference type="GO" id="GO:0006508">
    <property type="term" value="P:proteolysis"/>
    <property type="evidence" value="ECO:0007669"/>
    <property type="project" value="UniProtKB-KW"/>
</dbReference>
<evidence type="ECO:0000256" key="7">
    <source>
        <dbReference type="ARBA" id="ARBA00022801"/>
    </source>
</evidence>
<evidence type="ECO:0000313" key="15">
    <source>
        <dbReference type="Proteomes" id="UP000028725"/>
    </source>
</evidence>
<dbReference type="Proteomes" id="UP000028725">
    <property type="component" value="Unassembled WGS sequence"/>
</dbReference>
<evidence type="ECO:0000256" key="10">
    <source>
        <dbReference type="ARBA" id="ARBA00023049"/>
    </source>
</evidence>
<feature type="binding site" evidence="12">
    <location>
        <position position="207"/>
    </location>
    <ligand>
        <name>Zn(2+)</name>
        <dbReference type="ChEBI" id="CHEBI:29105"/>
        <note>catalytic</note>
    </ligand>
</feature>
<comment type="cofactor">
    <cofactor evidence="12">
        <name>Zn(2+)</name>
        <dbReference type="ChEBI" id="CHEBI:29105"/>
    </cofactor>
    <text evidence="12">Binds 1 zinc ion per subunit.</text>
</comment>
<feature type="domain" description="Peptidase M48" evidence="13">
    <location>
        <begin position="63"/>
        <end position="281"/>
    </location>
</feature>
<dbReference type="HAMAP" id="MF_00188">
    <property type="entry name" value="Pept_M48_protease_HtpX"/>
    <property type="match status" value="1"/>
</dbReference>
<dbReference type="STRING" id="394096.DB31_5440"/>
<evidence type="ECO:0000256" key="3">
    <source>
        <dbReference type="ARBA" id="ARBA00022475"/>
    </source>
</evidence>
<accession>A0A085WRT5</accession>
<evidence type="ECO:0000313" key="14">
    <source>
        <dbReference type="EMBL" id="KFE70398.1"/>
    </source>
</evidence>
<dbReference type="PANTHER" id="PTHR43221">
    <property type="entry name" value="PROTEASE HTPX"/>
    <property type="match status" value="1"/>
</dbReference>
<dbReference type="InterPro" id="IPR050083">
    <property type="entry name" value="HtpX_protease"/>
</dbReference>
<keyword evidence="7 12" id="KW-0378">Hydrolase</keyword>
<keyword evidence="8 12" id="KW-0862">Zinc</keyword>
<evidence type="ECO:0000256" key="11">
    <source>
        <dbReference type="ARBA" id="ARBA00023136"/>
    </source>
</evidence>
<dbReference type="RefSeq" id="WP_044185436.1">
    <property type="nucleotide sequence ID" value="NZ_JMCB01000003.1"/>
</dbReference>
<dbReference type="PATRIC" id="fig|394096.3.peg.1919"/>
<feature type="binding site" evidence="12">
    <location>
        <position position="134"/>
    </location>
    <ligand>
        <name>Zn(2+)</name>
        <dbReference type="ChEBI" id="CHEBI:29105"/>
        <note>catalytic</note>
    </ligand>
</feature>
<comment type="similarity">
    <text evidence="2 12">Belongs to the peptidase M48B family.</text>
</comment>
<feature type="transmembrane region" description="Helical" evidence="12">
    <location>
        <begin position="140"/>
        <end position="163"/>
    </location>
</feature>
<dbReference type="CDD" id="cd07336">
    <property type="entry name" value="M48B_HtpX_like"/>
    <property type="match status" value="1"/>
</dbReference>
<dbReference type="PANTHER" id="PTHR43221:SF1">
    <property type="entry name" value="PROTEASE HTPX"/>
    <property type="match status" value="1"/>
</dbReference>
<comment type="caution">
    <text evidence="14">The sequence shown here is derived from an EMBL/GenBank/DDBJ whole genome shotgun (WGS) entry which is preliminary data.</text>
</comment>
<evidence type="ECO:0000256" key="2">
    <source>
        <dbReference type="ARBA" id="ARBA00009779"/>
    </source>
</evidence>
<keyword evidence="11 12" id="KW-0472">Membrane</keyword>
<evidence type="ECO:0000256" key="12">
    <source>
        <dbReference type="HAMAP-Rule" id="MF_00188"/>
    </source>
</evidence>
<keyword evidence="10 12" id="KW-0482">Metalloprotease</keyword>
<feature type="transmembrane region" description="Helical" evidence="12">
    <location>
        <begin position="183"/>
        <end position="202"/>
    </location>
</feature>
<keyword evidence="9 12" id="KW-1133">Transmembrane helix</keyword>
<evidence type="ECO:0000256" key="8">
    <source>
        <dbReference type="ARBA" id="ARBA00022833"/>
    </source>
</evidence>
<keyword evidence="4 12" id="KW-0645">Protease</keyword>
<evidence type="ECO:0000256" key="4">
    <source>
        <dbReference type="ARBA" id="ARBA00022670"/>
    </source>
</evidence>
<evidence type="ECO:0000256" key="6">
    <source>
        <dbReference type="ARBA" id="ARBA00022723"/>
    </source>
</evidence>